<gene>
    <name evidence="1" type="ORF">D0435_04500</name>
</gene>
<evidence type="ECO:0000313" key="2">
    <source>
        <dbReference type="Proteomes" id="UP000446866"/>
    </source>
</evidence>
<name>A0A845QJH3_9FIRM</name>
<protein>
    <submittedName>
        <fullName evidence="1">Uncharacterized protein</fullName>
    </submittedName>
</protein>
<reference evidence="1 2" key="1">
    <citation type="submission" date="2018-08" db="EMBL/GenBank/DDBJ databases">
        <title>Murine metabolic-syndrome-specific gut microbial biobank.</title>
        <authorList>
            <person name="Liu C."/>
        </authorList>
    </citation>
    <scope>NUCLEOTIDE SEQUENCE [LARGE SCALE GENOMIC DNA]</scope>
    <source>
        <strain evidence="1 2">28</strain>
    </source>
</reference>
<dbReference type="RefSeq" id="WP_160201207.1">
    <property type="nucleotide sequence ID" value="NZ_QXWK01000008.1"/>
</dbReference>
<dbReference type="Proteomes" id="UP000446866">
    <property type="component" value="Unassembled WGS sequence"/>
</dbReference>
<accession>A0A845QJH3</accession>
<proteinExistence type="predicted"/>
<comment type="caution">
    <text evidence="1">The sequence shown here is derived from an EMBL/GenBank/DDBJ whole genome shotgun (WGS) entry which is preliminary data.</text>
</comment>
<evidence type="ECO:0000313" key="1">
    <source>
        <dbReference type="EMBL" id="NBH60913.1"/>
    </source>
</evidence>
<sequence>MKNRCRKALPYIALVILLLIFNVPFPVHREFSGILIQTKNLDFCEKVTVKLDGSYHLNCLTHDEYKGYFRISNDVLTLKKELLFPVAVGVGFDEAESDLEYNLKGENLSKAELERIMDDELKRYIGGRVLSKRFLRKVCIVVPSVESYDGGGMSWNYGDLSNGKCKVIVTGADTYEDAVGILTASYGDAIKLP</sequence>
<organism evidence="1 2">
    <name type="scientific">Anaerotruncus colihominis</name>
    <dbReference type="NCBI Taxonomy" id="169435"/>
    <lineage>
        <taxon>Bacteria</taxon>
        <taxon>Bacillati</taxon>
        <taxon>Bacillota</taxon>
        <taxon>Clostridia</taxon>
        <taxon>Eubacteriales</taxon>
        <taxon>Oscillospiraceae</taxon>
        <taxon>Anaerotruncus</taxon>
    </lineage>
</organism>
<dbReference type="AlphaFoldDB" id="A0A845QJH3"/>
<dbReference type="EMBL" id="QXWK01000008">
    <property type="protein sequence ID" value="NBH60913.1"/>
    <property type="molecule type" value="Genomic_DNA"/>
</dbReference>
<keyword evidence="2" id="KW-1185">Reference proteome</keyword>